<dbReference type="InterPro" id="IPR003706">
    <property type="entry name" value="CstA_N"/>
</dbReference>
<evidence type="ECO:0000256" key="4">
    <source>
        <dbReference type="ARBA" id="ARBA00022692"/>
    </source>
</evidence>
<evidence type="ECO:0000256" key="2">
    <source>
        <dbReference type="ARBA" id="ARBA00007755"/>
    </source>
</evidence>
<comment type="caution">
    <text evidence="9">The sequence shown here is derived from an EMBL/GenBank/DDBJ whole genome shotgun (WGS) entry which is preliminary data.</text>
</comment>
<proteinExistence type="inferred from homology"/>
<feature type="domain" description="CstA N-terminal" evidence="8">
    <location>
        <begin position="4"/>
        <end position="149"/>
    </location>
</feature>
<feature type="transmembrane region" description="Helical" evidence="7">
    <location>
        <begin position="315"/>
        <end position="334"/>
    </location>
</feature>
<feature type="transmembrane region" description="Helical" evidence="7">
    <location>
        <begin position="227"/>
        <end position="244"/>
    </location>
</feature>
<feature type="transmembrane region" description="Helical" evidence="7">
    <location>
        <begin position="82"/>
        <end position="105"/>
    </location>
</feature>
<comment type="subcellular location">
    <subcellularLocation>
        <location evidence="1">Cell membrane</location>
        <topology evidence="1">Multi-pass membrane protein</topology>
    </subcellularLocation>
</comment>
<evidence type="ECO:0000256" key="1">
    <source>
        <dbReference type="ARBA" id="ARBA00004651"/>
    </source>
</evidence>
<keyword evidence="5 7" id="KW-1133">Transmembrane helix</keyword>
<dbReference type="RefSeq" id="WP_118482983.1">
    <property type="nucleotide sequence ID" value="NZ_CAUELD010000024.1"/>
</dbReference>
<dbReference type="GO" id="GO:0009267">
    <property type="term" value="P:cellular response to starvation"/>
    <property type="evidence" value="ECO:0007669"/>
    <property type="project" value="InterPro"/>
</dbReference>
<feature type="transmembrane region" description="Helical" evidence="7">
    <location>
        <begin position="420"/>
        <end position="439"/>
    </location>
</feature>
<dbReference type="PANTHER" id="PTHR30252">
    <property type="entry name" value="INNER MEMBRANE PEPTIDE TRANSPORTER"/>
    <property type="match status" value="1"/>
</dbReference>
<keyword evidence="3" id="KW-1003">Cell membrane</keyword>
<feature type="transmembrane region" description="Helical" evidence="7">
    <location>
        <begin position="392"/>
        <end position="413"/>
    </location>
</feature>
<feature type="transmembrane region" description="Helical" evidence="7">
    <location>
        <begin position="126"/>
        <end position="145"/>
    </location>
</feature>
<comment type="similarity">
    <text evidence="2">Belongs to the peptide transporter carbon starvation (CstA) (TC 2.A.114) family.</text>
</comment>
<dbReference type="PANTHER" id="PTHR30252:SF4">
    <property type="entry name" value="CARBON STARVATION"/>
    <property type="match status" value="1"/>
</dbReference>
<reference evidence="9 10" key="1">
    <citation type="submission" date="2018-08" db="EMBL/GenBank/DDBJ databases">
        <title>A genome reference for cultivated species of the human gut microbiota.</title>
        <authorList>
            <person name="Zou Y."/>
            <person name="Xue W."/>
            <person name="Luo G."/>
        </authorList>
    </citation>
    <scope>NUCLEOTIDE SEQUENCE [LARGE SCALE GENOMIC DNA]</scope>
    <source>
        <strain evidence="9 10">AF24-2</strain>
    </source>
</reference>
<sequence length="477" mass="52675">MITFSIALILLVVGYWIYGGYVNKLFAPDPNRKTPALTMTDGVDFIPLPTWKIFMIQFLNIAGLGPIFGAIMGAQFGTASYLWIVFGTIFAGAVHDFLAGTLSLRNSGESLPQIIGRYLGSGTRKVACVFTVLLMILVGAVFVSGPAELLAGMTPASLDVYFWVIVIFLYYILATMMPIDKIIGKIYPLFAFALLFMAVGILVMLYVKSPDLPEMWNGFGTKYERNPIFPMMFISIACGAISGFHATQSPLMARCITNEKHCRPILYGAMVTEGIVALIWAAAATYFFHENGIVDEATGVAYSGAKVATDISKDWLGTFGGILAILGIVAAPITSGDTALRSARLIVADFFHVEQRSIRRRLFICIPIFLVTIALLLYSFGDAEGFKIIWRYFAWCNQALSVFTLWAITVWLVHEKKNYWVTLIPALFMTAVCSTYILIAPEGLALSESISYPLGAVCVLIAIIWFAVWYKKEKKRI</sequence>
<feature type="transmembrane region" description="Helical" evidence="7">
    <location>
        <begin position="265"/>
        <end position="288"/>
    </location>
</feature>
<gene>
    <name evidence="9" type="ORF">DWY20_01965</name>
</gene>
<dbReference type="Pfam" id="PF02554">
    <property type="entry name" value="CstA"/>
    <property type="match status" value="3"/>
</dbReference>
<evidence type="ECO:0000256" key="7">
    <source>
        <dbReference type="SAM" id="Phobius"/>
    </source>
</evidence>
<feature type="transmembrane region" description="Helical" evidence="7">
    <location>
        <begin position="186"/>
        <end position="207"/>
    </location>
</feature>
<organism evidence="9 10">
    <name type="scientific">Phocaeicola coprocola</name>
    <dbReference type="NCBI Taxonomy" id="310298"/>
    <lineage>
        <taxon>Bacteria</taxon>
        <taxon>Pseudomonadati</taxon>
        <taxon>Bacteroidota</taxon>
        <taxon>Bacteroidia</taxon>
        <taxon>Bacteroidales</taxon>
        <taxon>Bacteroidaceae</taxon>
        <taxon>Phocaeicola</taxon>
    </lineage>
</organism>
<dbReference type="EMBL" id="QRUU01000005">
    <property type="protein sequence ID" value="RGR99566.1"/>
    <property type="molecule type" value="Genomic_DNA"/>
</dbReference>
<evidence type="ECO:0000313" key="10">
    <source>
        <dbReference type="Proteomes" id="UP000285864"/>
    </source>
</evidence>
<feature type="transmembrane region" description="Helical" evidence="7">
    <location>
        <begin position="160"/>
        <end position="179"/>
    </location>
</feature>
<feature type="domain" description="CstA N-terminal" evidence="8">
    <location>
        <begin position="158"/>
        <end position="287"/>
    </location>
</feature>
<evidence type="ECO:0000259" key="8">
    <source>
        <dbReference type="Pfam" id="PF02554"/>
    </source>
</evidence>
<dbReference type="InterPro" id="IPR051605">
    <property type="entry name" value="CstA"/>
</dbReference>
<feature type="transmembrane region" description="Helical" evidence="7">
    <location>
        <begin position="58"/>
        <end position="76"/>
    </location>
</feature>
<protein>
    <submittedName>
        <fullName evidence="9">Carbon starvation protein A</fullName>
    </submittedName>
</protein>
<keyword evidence="4 7" id="KW-0812">Transmembrane</keyword>
<name>A0A412GXE2_9BACT</name>
<feature type="transmembrane region" description="Helical" evidence="7">
    <location>
        <begin position="6"/>
        <end position="23"/>
    </location>
</feature>
<accession>A0A412GXE2</accession>
<dbReference type="Proteomes" id="UP000285864">
    <property type="component" value="Unassembled WGS sequence"/>
</dbReference>
<feature type="transmembrane region" description="Helical" evidence="7">
    <location>
        <begin position="451"/>
        <end position="470"/>
    </location>
</feature>
<keyword evidence="6 7" id="KW-0472">Membrane</keyword>
<feature type="domain" description="CstA N-terminal" evidence="8">
    <location>
        <begin position="301"/>
        <end position="433"/>
    </location>
</feature>
<dbReference type="AlphaFoldDB" id="A0A412GXE2"/>
<dbReference type="GO" id="GO:0005886">
    <property type="term" value="C:plasma membrane"/>
    <property type="evidence" value="ECO:0007669"/>
    <property type="project" value="UniProtKB-SubCell"/>
</dbReference>
<evidence type="ECO:0000256" key="5">
    <source>
        <dbReference type="ARBA" id="ARBA00022989"/>
    </source>
</evidence>
<keyword evidence="10" id="KW-1185">Reference proteome</keyword>
<feature type="transmembrane region" description="Helical" evidence="7">
    <location>
        <begin position="362"/>
        <end position="380"/>
    </location>
</feature>
<evidence type="ECO:0000256" key="6">
    <source>
        <dbReference type="ARBA" id="ARBA00023136"/>
    </source>
</evidence>
<evidence type="ECO:0000256" key="3">
    <source>
        <dbReference type="ARBA" id="ARBA00022475"/>
    </source>
</evidence>
<evidence type="ECO:0000313" key="9">
    <source>
        <dbReference type="EMBL" id="RGR99566.1"/>
    </source>
</evidence>